<name>A0A1Y1ZIK2_9FUNG</name>
<dbReference type="EMBL" id="MCOG01000398">
    <property type="protein sequence ID" value="ORY10090.1"/>
    <property type="molecule type" value="Genomic_DNA"/>
</dbReference>
<organism evidence="2 3">
    <name type="scientific">Neocallimastix californiae</name>
    <dbReference type="NCBI Taxonomy" id="1754190"/>
    <lineage>
        <taxon>Eukaryota</taxon>
        <taxon>Fungi</taxon>
        <taxon>Fungi incertae sedis</taxon>
        <taxon>Chytridiomycota</taxon>
        <taxon>Chytridiomycota incertae sedis</taxon>
        <taxon>Neocallimastigomycetes</taxon>
        <taxon>Neocallimastigales</taxon>
        <taxon>Neocallimastigaceae</taxon>
        <taxon>Neocallimastix</taxon>
    </lineage>
</organism>
<dbReference type="Proteomes" id="UP000193920">
    <property type="component" value="Unassembled WGS sequence"/>
</dbReference>
<dbReference type="OrthoDB" id="2151463at2759"/>
<sequence length="291" mass="33132">MRSKEDLLDRLINSLTQLYNLLNEPAEVAPLSLSLPRPTNTNVSSPPKHKTKKRNLFSNLFGSSDKKQSSSSNSSSVSLHRSQSNPKSTTGLEIYKNNIVSEWQEYTRKFVEPNYLFKVCKCYSLANPYAIPPKASLIGQNWICVANEISISLWNILKKREDDLACSLIFLTLYKHGTKQVIERTTSTIGSQLPEHIYVRLEYALKLKEYDQFSKKQQLMLDPNYKPLEEQLLSPVSSTMPTTLHRKSKSEFTPNISLSRSKHDKKNKHNSLSIDNDGGDEQLSFADMLAM</sequence>
<feature type="region of interest" description="Disordered" evidence="1">
    <location>
        <begin position="32"/>
        <end position="89"/>
    </location>
</feature>
<reference evidence="2 3" key="1">
    <citation type="submission" date="2016-08" db="EMBL/GenBank/DDBJ databases">
        <title>A Parts List for Fungal Cellulosomes Revealed by Comparative Genomics.</title>
        <authorList>
            <consortium name="DOE Joint Genome Institute"/>
            <person name="Haitjema C.H."/>
            <person name="Gilmore S.P."/>
            <person name="Henske J.K."/>
            <person name="Solomon K.V."/>
            <person name="De Groot R."/>
            <person name="Kuo A."/>
            <person name="Mondo S.J."/>
            <person name="Salamov A.A."/>
            <person name="Labutti K."/>
            <person name="Zhao Z."/>
            <person name="Chiniquy J."/>
            <person name="Barry K."/>
            <person name="Brewer H.M."/>
            <person name="Purvine S.O."/>
            <person name="Wright A.T."/>
            <person name="Boxma B."/>
            <person name="Van Alen T."/>
            <person name="Hackstein J.H."/>
            <person name="Baker S.E."/>
            <person name="Grigoriev I.V."/>
            <person name="O'Malley M.A."/>
        </authorList>
    </citation>
    <scope>NUCLEOTIDE SEQUENCE [LARGE SCALE GENOMIC DNA]</scope>
    <source>
        <strain evidence="2 3">G1</strain>
    </source>
</reference>
<comment type="caution">
    <text evidence="2">The sequence shown here is derived from an EMBL/GenBank/DDBJ whole genome shotgun (WGS) entry which is preliminary data.</text>
</comment>
<feature type="compositionally biased region" description="Basic residues" evidence="1">
    <location>
        <begin position="260"/>
        <end position="269"/>
    </location>
</feature>
<evidence type="ECO:0000313" key="3">
    <source>
        <dbReference type="Proteomes" id="UP000193920"/>
    </source>
</evidence>
<evidence type="ECO:0000256" key="1">
    <source>
        <dbReference type="SAM" id="MobiDB-lite"/>
    </source>
</evidence>
<gene>
    <name evidence="2" type="ORF">LY90DRAFT_196261</name>
</gene>
<feature type="region of interest" description="Disordered" evidence="1">
    <location>
        <begin position="239"/>
        <end position="278"/>
    </location>
</feature>
<accession>A0A1Y1ZIK2</accession>
<protein>
    <submittedName>
        <fullName evidence="2">Uncharacterized protein</fullName>
    </submittedName>
</protein>
<dbReference type="AlphaFoldDB" id="A0A1Y1ZIK2"/>
<evidence type="ECO:0000313" key="2">
    <source>
        <dbReference type="EMBL" id="ORY10090.1"/>
    </source>
</evidence>
<proteinExistence type="predicted"/>
<feature type="compositionally biased region" description="Low complexity" evidence="1">
    <location>
        <begin position="69"/>
        <end position="84"/>
    </location>
</feature>
<keyword evidence="3" id="KW-1185">Reference proteome</keyword>